<comment type="caution">
    <text evidence="1">The sequence shown here is derived from an EMBL/GenBank/DDBJ whole genome shotgun (WGS) entry which is preliminary data.</text>
</comment>
<name>A0A2M7FYU6_9BACT</name>
<reference evidence="1 2" key="1">
    <citation type="submission" date="2017-09" db="EMBL/GenBank/DDBJ databases">
        <title>Depth-based differentiation of microbial function through sediment-hosted aquifers and enrichment of novel symbionts in the deep terrestrial subsurface.</title>
        <authorList>
            <person name="Probst A.J."/>
            <person name="Ladd B."/>
            <person name="Jarett J.K."/>
            <person name="Geller-Mcgrath D.E."/>
            <person name="Sieber C.M."/>
            <person name="Emerson J.B."/>
            <person name="Anantharaman K."/>
            <person name="Thomas B.C."/>
            <person name="Malmstrom R."/>
            <person name="Stieglmeier M."/>
            <person name="Klingl A."/>
            <person name="Woyke T."/>
            <person name="Ryan C.M."/>
            <person name="Banfield J.F."/>
        </authorList>
    </citation>
    <scope>NUCLEOTIDE SEQUENCE [LARGE SCALE GENOMIC DNA]</scope>
    <source>
        <strain evidence="1">CG17_big_fil_post_rev_8_21_14_2_50_48_46</strain>
    </source>
</reference>
<dbReference type="EMBL" id="PFFQ01000059">
    <property type="protein sequence ID" value="PIW14543.1"/>
    <property type="molecule type" value="Genomic_DNA"/>
</dbReference>
<dbReference type="Proteomes" id="UP000231019">
    <property type="component" value="Unassembled WGS sequence"/>
</dbReference>
<accession>A0A2M7FYU6</accession>
<evidence type="ECO:0008006" key="3">
    <source>
        <dbReference type="Google" id="ProtNLM"/>
    </source>
</evidence>
<gene>
    <name evidence="1" type="ORF">COW36_21125</name>
</gene>
<protein>
    <recommendedName>
        <fullName evidence="3">Pre-toxin TG domain-containing protein</fullName>
    </recommendedName>
</protein>
<proteinExistence type="predicted"/>
<sequence length="453" mass="49129">MDFKVNNISPQLLKKAKELATNAEKTPGGSITQNEVEQLLKEANKDGKITVSESQFIAGLTSEQNVKKLLQSNFNPINGEIQFQGVSRIRLREIHQKSVTINNANATKISPQERISMSDEELFSRTKEVLQKHLIDNLPEATKEHVRALLTPEVITSMAVLASAYTAAHMFGAPLVADGIAVTALGIGVGTSSYTVAKNVLEAADIISDPHGDLKQAGKKLADAVALVGIDSFLAYTSAKSAQIVSKLKQVSPQAALRYLSSIKSAVKRQGSKALTSLKETFTSLYETLRRPFGVKKVLPEFRLGLNHQQEKILQTVRAEAVENAKLDGVKRNYRDNIKNGFKSVSVAQGTIDGKPINLKGVSGEKNITGFAPGTSENRVLPWDYVNGTARKADGEINILEQLLKQTSADSKGELTILVDRKSCFSCGNLAIPAFNELRPGIKLTIIQGKGQN</sequence>
<evidence type="ECO:0000313" key="1">
    <source>
        <dbReference type="EMBL" id="PIW14543.1"/>
    </source>
</evidence>
<evidence type="ECO:0000313" key="2">
    <source>
        <dbReference type="Proteomes" id="UP000231019"/>
    </source>
</evidence>
<dbReference type="AlphaFoldDB" id="A0A2M7FYU6"/>
<organism evidence="1 2">
    <name type="scientific">bacterium (Candidatus Blackallbacteria) CG17_big_fil_post_rev_8_21_14_2_50_48_46</name>
    <dbReference type="NCBI Taxonomy" id="2014261"/>
    <lineage>
        <taxon>Bacteria</taxon>
        <taxon>Candidatus Blackallbacteria</taxon>
    </lineage>
</organism>